<gene>
    <name evidence="2" type="ORF">EL17_09420</name>
</gene>
<evidence type="ECO:0000256" key="1">
    <source>
        <dbReference type="SAM" id="MobiDB-lite"/>
    </source>
</evidence>
<evidence type="ECO:0000313" key="2">
    <source>
        <dbReference type="EMBL" id="KEO73937.1"/>
    </source>
</evidence>
<feature type="compositionally biased region" description="Polar residues" evidence="1">
    <location>
        <begin position="53"/>
        <end position="64"/>
    </location>
</feature>
<accession>A0A074LJF6</accession>
<dbReference type="EMBL" id="JMIH01000017">
    <property type="protein sequence ID" value="KEO73937.1"/>
    <property type="molecule type" value="Genomic_DNA"/>
</dbReference>
<evidence type="ECO:0000313" key="3">
    <source>
        <dbReference type="Proteomes" id="UP000027821"/>
    </source>
</evidence>
<name>A0A074LJF6_9BACT</name>
<dbReference type="AlphaFoldDB" id="A0A074LJF6"/>
<protein>
    <submittedName>
        <fullName evidence="2">Uncharacterized protein</fullName>
    </submittedName>
</protein>
<organism evidence="2 3">
    <name type="scientific">Anditalea andensis</name>
    <dbReference type="NCBI Taxonomy" id="1048983"/>
    <lineage>
        <taxon>Bacteria</taxon>
        <taxon>Pseudomonadati</taxon>
        <taxon>Bacteroidota</taxon>
        <taxon>Cytophagia</taxon>
        <taxon>Cytophagales</taxon>
        <taxon>Cytophagaceae</taxon>
        <taxon>Anditalea</taxon>
    </lineage>
</organism>
<dbReference type="Proteomes" id="UP000027821">
    <property type="component" value="Unassembled WGS sequence"/>
</dbReference>
<feature type="region of interest" description="Disordered" evidence="1">
    <location>
        <begin position="45"/>
        <end position="64"/>
    </location>
</feature>
<proteinExistence type="predicted"/>
<comment type="caution">
    <text evidence="2">The sequence shown here is derived from an EMBL/GenBank/DDBJ whole genome shotgun (WGS) entry which is preliminary data.</text>
</comment>
<reference evidence="2 3" key="1">
    <citation type="submission" date="2014-04" db="EMBL/GenBank/DDBJ databases">
        <title>Characterization and application of a salt tolerant electro-active bacterium.</title>
        <authorList>
            <person name="Yang L."/>
            <person name="Wei S."/>
            <person name="Tay Q.X.M."/>
        </authorList>
    </citation>
    <scope>NUCLEOTIDE SEQUENCE [LARGE SCALE GENOMIC DNA]</scope>
    <source>
        <strain evidence="2 3">LY1</strain>
    </source>
</reference>
<sequence length="64" mass="7072">MHIINIFSPEKIISFFSFPDSLEGGPAELEQISNTSLFGICNSKPNKGDLQSPYGSKTSFQGRY</sequence>
<keyword evidence="3" id="KW-1185">Reference proteome</keyword>